<dbReference type="PANTHER" id="PTHR43220:SF18">
    <property type="entry name" value="TRANSMEMBRANE PROTEIN 41B"/>
    <property type="match status" value="1"/>
</dbReference>
<feature type="region of interest" description="Disordered" evidence="6">
    <location>
        <begin position="1"/>
        <end position="20"/>
    </location>
</feature>
<organism evidence="9 10">
    <name type="scientific">Heliocybe sulcata</name>
    <dbReference type="NCBI Taxonomy" id="5364"/>
    <lineage>
        <taxon>Eukaryota</taxon>
        <taxon>Fungi</taxon>
        <taxon>Dikarya</taxon>
        <taxon>Basidiomycota</taxon>
        <taxon>Agaricomycotina</taxon>
        <taxon>Agaricomycetes</taxon>
        <taxon>Gloeophyllales</taxon>
        <taxon>Gloeophyllaceae</taxon>
        <taxon>Heliocybe</taxon>
    </lineage>
</organism>
<proteinExistence type="inferred from homology"/>
<feature type="transmembrane region" description="Helical" evidence="7">
    <location>
        <begin position="75"/>
        <end position="98"/>
    </location>
</feature>
<feature type="domain" description="VTT" evidence="8">
    <location>
        <begin position="153"/>
        <end position="273"/>
    </location>
</feature>
<evidence type="ECO:0000256" key="4">
    <source>
        <dbReference type="ARBA" id="ARBA00023136"/>
    </source>
</evidence>
<evidence type="ECO:0000256" key="3">
    <source>
        <dbReference type="ARBA" id="ARBA00022989"/>
    </source>
</evidence>
<dbReference type="AlphaFoldDB" id="A0A5C3N0S0"/>
<feature type="region of interest" description="Disordered" evidence="6">
    <location>
        <begin position="363"/>
        <end position="395"/>
    </location>
</feature>
<keyword evidence="3 7" id="KW-1133">Transmembrane helix</keyword>
<dbReference type="STRING" id="5364.A0A5C3N0S0"/>
<reference evidence="9 10" key="1">
    <citation type="journal article" date="2019" name="Nat. Ecol. Evol.">
        <title>Megaphylogeny resolves global patterns of mushroom evolution.</title>
        <authorList>
            <person name="Varga T."/>
            <person name="Krizsan K."/>
            <person name="Foldi C."/>
            <person name="Dima B."/>
            <person name="Sanchez-Garcia M."/>
            <person name="Sanchez-Ramirez S."/>
            <person name="Szollosi G.J."/>
            <person name="Szarkandi J.G."/>
            <person name="Papp V."/>
            <person name="Albert L."/>
            <person name="Andreopoulos W."/>
            <person name="Angelini C."/>
            <person name="Antonin V."/>
            <person name="Barry K.W."/>
            <person name="Bougher N.L."/>
            <person name="Buchanan P."/>
            <person name="Buyck B."/>
            <person name="Bense V."/>
            <person name="Catcheside P."/>
            <person name="Chovatia M."/>
            <person name="Cooper J."/>
            <person name="Damon W."/>
            <person name="Desjardin D."/>
            <person name="Finy P."/>
            <person name="Geml J."/>
            <person name="Haridas S."/>
            <person name="Hughes K."/>
            <person name="Justo A."/>
            <person name="Karasinski D."/>
            <person name="Kautmanova I."/>
            <person name="Kiss B."/>
            <person name="Kocsube S."/>
            <person name="Kotiranta H."/>
            <person name="LaButti K.M."/>
            <person name="Lechner B.E."/>
            <person name="Liimatainen K."/>
            <person name="Lipzen A."/>
            <person name="Lukacs Z."/>
            <person name="Mihaltcheva S."/>
            <person name="Morgado L.N."/>
            <person name="Niskanen T."/>
            <person name="Noordeloos M.E."/>
            <person name="Ohm R.A."/>
            <person name="Ortiz-Santana B."/>
            <person name="Ovrebo C."/>
            <person name="Racz N."/>
            <person name="Riley R."/>
            <person name="Savchenko A."/>
            <person name="Shiryaev A."/>
            <person name="Soop K."/>
            <person name="Spirin V."/>
            <person name="Szebenyi C."/>
            <person name="Tomsovsky M."/>
            <person name="Tulloss R.E."/>
            <person name="Uehling J."/>
            <person name="Grigoriev I.V."/>
            <person name="Vagvolgyi C."/>
            <person name="Papp T."/>
            <person name="Martin F.M."/>
            <person name="Miettinen O."/>
            <person name="Hibbett D.S."/>
            <person name="Nagy L.G."/>
        </authorList>
    </citation>
    <scope>NUCLEOTIDE SEQUENCE [LARGE SCALE GENOMIC DNA]</scope>
    <source>
        <strain evidence="9 10">OMC1185</strain>
    </source>
</reference>
<dbReference type="PANTHER" id="PTHR43220">
    <property type="match status" value="1"/>
</dbReference>
<gene>
    <name evidence="9" type="ORF">OE88DRAFT_1726598</name>
</gene>
<evidence type="ECO:0000313" key="10">
    <source>
        <dbReference type="Proteomes" id="UP000305948"/>
    </source>
</evidence>
<keyword evidence="10" id="KW-1185">Reference proteome</keyword>
<feature type="transmembrane region" description="Helical" evidence="7">
    <location>
        <begin position="170"/>
        <end position="198"/>
    </location>
</feature>
<evidence type="ECO:0000313" key="9">
    <source>
        <dbReference type="EMBL" id="TFK50046.1"/>
    </source>
</evidence>
<evidence type="ECO:0000256" key="6">
    <source>
        <dbReference type="SAM" id="MobiDB-lite"/>
    </source>
</evidence>
<comment type="subcellular location">
    <subcellularLocation>
        <location evidence="1">Membrane</location>
        <topology evidence="1">Multi-pass membrane protein</topology>
    </subcellularLocation>
</comment>
<dbReference type="Pfam" id="PF09335">
    <property type="entry name" value="VTT_dom"/>
    <property type="match status" value="1"/>
</dbReference>
<accession>A0A5C3N0S0</accession>
<keyword evidence="4 7" id="KW-0472">Membrane</keyword>
<keyword evidence="2 7" id="KW-0812">Transmembrane</keyword>
<dbReference type="GO" id="GO:0005789">
    <property type="term" value="C:endoplasmic reticulum membrane"/>
    <property type="evidence" value="ECO:0007669"/>
    <property type="project" value="TreeGrafter"/>
</dbReference>
<dbReference type="InterPro" id="IPR032816">
    <property type="entry name" value="VTT_dom"/>
</dbReference>
<protein>
    <recommendedName>
        <fullName evidence="8">VTT domain-containing protein</fullName>
    </recommendedName>
</protein>
<feature type="transmembrane region" description="Helical" evidence="7">
    <location>
        <begin position="251"/>
        <end position="271"/>
    </location>
</feature>
<feature type="transmembrane region" description="Helical" evidence="7">
    <location>
        <begin position="219"/>
        <end position="239"/>
    </location>
</feature>
<sequence length="395" mass="42525">MSPSVVPPLAVDPSTHHSNDSQYTLATVHLDDRADSPALSDRTALLAENPSNTYGTTFPQSPGGQPSSRKLLFNAAIKMALVFLISTAVLGGTLWLALPPLDEEDRPTLRIPKSFDQLQALNQLLKKYRDIYPFRIVVCFVTTYLFVQAFSLPGSMYLSILGGAMWGVPIALPLACTCVATGATLCYLISAAFGPALLTLPKFAARLDSFSEKISSQRANLLSFLIVLRIAPLPPHWVVNVLCPHLGIGLPLFWISSWLGIFGVSVIHTTIGEGLDQMTSPDDFHLISWKNFFLLSAIVAGVLIPVGLRYFFRNELQEVADVEQEGDGGAISLPGEDDVILAQGPPGTANKGKANAQLVLLSDSESDGEYSDGEPEEDIILQAGPAIAPKPKDSE</sequence>
<dbReference type="InterPro" id="IPR045014">
    <property type="entry name" value="TM41A/B"/>
</dbReference>
<feature type="transmembrane region" description="Helical" evidence="7">
    <location>
        <begin position="132"/>
        <end position="150"/>
    </location>
</feature>
<evidence type="ECO:0000256" key="2">
    <source>
        <dbReference type="ARBA" id="ARBA00022692"/>
    </source>
</evidence>
<name>A0A5C3N0S0_9AGAM</name>
<evidence type="ECO:0000256" key="7">
    <source>
        <dbReference type="SAM" id="Phobius"/>
    </source>
</evidence>
<feature type="transmembrane region" description="Helical" evidence="7">
    <location>
        <begin position="292"/>
        <end position="312"/>
    </location>
</feature>
<dbReference type="EMBL" id="ML213514">
    <property type="protein sequence ID" value="TFK50046.1"/>
    <property type="molecule type" value="Genomic_DNA"/>
</dbReference>
<dbReference type="GO" id="GO:0000045">
    <property type="term" value="P:autophagosome assembly"/>
    <property type="evidence" value="ECO:0007669"/>
    <property type="project" value="TreeGrafter"/>
</dbReference>
<evidence type="ECO:0000256" key="5">
    <source>
        <dbReference type="ARBA" id="ARBA00025797"/>
    </source>
</evidence>
<evidence type="ECO:0000256" key="1">
    <source>
        <dbReference type="ARBA" id="ARBA00004141"/>
    </source>
</evidence>
<dbReference type="Proteomes" id="UP000305948">
    <property type="component" value="Unassembled WGS sequence"/>
</dbReference>
<feature type="compositionally biased region" description="Acidic residues" evidence="6">
    <location>
        <begin position="364"/>
        <end position="379"/>
    </location>
</feature>
<evidence type="ECO:0000259" key="8">
    <source>
        <dbReference type="Pfam" id="PF09335"/>
    </source>
</evidence>
<comment type="similarity">
    <text evidence="5">Belongs to the TMEM41 family.</text>
</comment>
<dbReference type="OrthoDB" id="3364966at2759"/>